<dbReference type="EMBL" id="VGJX01000658">
    <property type="protein sequence ID" value="MBM3275628.1"/>
    <property type="molecule type" value="Genomic_DNA"/>
</dbReference>
<sequence>MGKTRLLEALRAEAATGGRRVILVDARDSGPNPFALLGTIAELGGRKPGPGQEILLAALGGDPGGLDRRVAEVRTQAAWAELLSGLAEGAGFGKRVLLLIDNAEAADEASLRMLSALTRRSALPVAVIAAVTGNPPDARAVEAIPPLSASDLAILAGAWLGQAPPAEPIAAALHARSGGLPLNARTLI</sequence>
<dbReference type="Proteomes" id="UP000703893">
    <property type="component" value="Unassembled WGS sequence"/>
</dbReference>
<dbReference type="Pfam" id="PF13191">
    <property type="entry name" value="AAA_16"/>
    <property type="match status" value="1"/>
</dbReference>
<protein>
    <submittedName>
        <fullName evidence="2">ATP-binding protein</fullName>
    </submittedName>
</protein>
<feature type="non-terminal residue" evidence="2">
    <location>
        <position position="188"/>
    </location>
</feature>
<dbReference type="SUPFAM" id="SSF52540">
    <property type="entry name" value="P-loop containing nucleoside triphosphate hydrolases"/>
    <property type="match status" value="1"/>
</dbReference>
<keyword evidence="2" id="KW-0067">ATP-binding</keyword>
<organism evidence="2 3">
    <name type="scientific">Candidatus Tanganyikabacteria bacterium</name>
    <dbReference type="NCBI Taxonomy" id="2961651"/>
    <lineage>
        <taxon>Bacteria</taxon>
        <taxon>Bacillati</taxon>
        <taxon>Candidatus Sericytochromatia</taxon>
        <taxon>Candidatus Tanganyikabacteria</taxon>
    </lineage>
</organism>
<dbReference type="InterPro" id="IPR027417">
    <property type="entry name" value="P-loop_NTPase"/>
</dbReference>
<evidence type="ECO:0000313" key="2">
    <source>
        <dbReference type="EMBL" id="MBM3275628.1"/>
    </source>
</evidence>
<name>A0A938BNQ4_9BACT</name>
<dbReference type="InterPro" id="IPR041664">
    <property type="entry name" value="AAA_16"/>
</dbReference>
<feature type="domain" description="Orc1-like AAA ATPase" evidence="1">
    <location>
        <begin position="1"/>
        <end position="128"/>
    </location>
</feature>
<keyword evidence="2" id="KW-0547">Nucleotide-binding</keyword>
<comment type="caution">
    <text evidence="2">The sequence shown here is derived from an EMBL/GenBank/DDBJ whole genome shotgun (WGS) entry which is preliminary data.</text>
</comment>
<evidence type="ECO:0000313" key="3">
    <source>
        <dbReference type="Proteomes" id="UP000703893"/>
    </source>
</evidence>
<dbReference type="GO" id="GO:0005524">
    <property type="term" value="F:ATP binding"/>
    <property type="evidence" value="ECO:0007669"/>
    <property type="project" value="UniProtKB-KW"/>
</dbReference>
<accession>A0A938BNQ4</accession>
<evidence type="ECO:0000259" key="1">
    <source>
        <dbReference type="Pfam" id="PF13191"/>
    </source>
</evidence>
<dbReference type="AlphaFoldDB" id="A0A938BNQ4"/>
<reference evidence="2 3" key="1">
    <citation type="submission" date="2019-03" db="EMBL/GenBank/DDBJ databases">
        <title>Lake Tanganyika Metagenome-Assembled Genomes (MAGs).</title>
        <authorList>
            <person name="Tran P."/>
        </authorList>
    </citation>
    <scope>NUCLEOTIDE SEQUENCE [LARGE SCALE GENOMIC DNA]</scope>
    <source>
        <strain evidence="2">K_DeepCast_65m_m2_236</strain>
    </source>
</reference>
<gene>
    <name evidence="2" type="ORF">FJZ00_10770</name>
</gene>
<proteinExistence type="predicted"/>